<reference evidence="2" key="1">
    <citation type="submission" date="2016-10" db="EMBL/GenBank/DDBJ databases">
        <authorList>
            <person name="Varghese N."/>
            <person name="Submissions S."/>
        </authorList>
    </citation>
    <scope>NUCLEOTIDE SEQUENCE [LARGE SCALE GENOMIC DNA]</scope>
    <source>
        <strain evidence="2">BL47</strain>
    </source>
</reference>
<evidence type="ECO:0000313" key="1">
    <source>
        <dbReference type="EMBL" id="SDO46925.1"/>
    </source>
</evidence>
<dbReference type="EMBL" id="FNHS01000023">
    <property type="protein sequence ID" value="SDO46925.1"/>
    <property type="molecule type" value="Genomic_DNA"/>
</dbReference>
<accession>A0A1H0JT05</accession>
<gene>
    <name evidence="1" type="ORF">SAMN05216360_12385</name>
</gene>
<organism evidence="1 2">
    <name type="scientific">Methylobacterium phyllostachyos</name>
    <dbReference type="NCBI Taxonomy" id="582672"/>
    <lineage>
        <taxon>Bacteria</taxon>
        <taxon>Pseudomonadati</taxon>
        <taxon>Pseudomonadota</taxon>
        <taxon>Alphaproteobacteria</taxon>
        <taxon>Hyphomicrobiales</taxon>
        <taxon>Methylobacteriaceae</taxon>
        <taxon>Methylobacterium</taxon>
    </lineage>
</organism>
<keyword evidence="2" id="KW-1185">Reference proteome</keyword>
<dbReference type="STRING" id="582672.SAMN05216360_12385"/>
<evidence type="ECO:0000313" key="2">
    <source>
        <dbReference type="Proteomes" id="UP000198704"/>
    </source>
</evidence>
<dbReference type="AlphaFoldDB" id="A0A1H0JT05"/>
<proteinExistence type="predicted"/>
<dbReference type="Proteomes" id="UP000198704">
    <property type="component" value="Unassembled WGS sequence"/>
</dbReference>
<sequence>MGTIIPLRLKRYETSTLASFDAAAAELLAEGRAPTLPSAQLDAILMKLRRQRAELLAINADLETRAPSGDARIDAINAKLCVEVRNGLAHIDLFIQRAASGRLNASKLVRSFEPASPA</sequence>
<name>A0A1H0JT05_9HYPH</name>
<protein>
    <submittedName>
        <fullName evidence="1">Uncharacterized protein</fullName>
    </submittedName>
</protein>